<feature type="transmembrane region" description="Helical" evidence="15">
    <location>
        <begin position="63"/>
        <end position="87"/>
    </location>
</feature>
<dbReference type="Proteomes" id="UP000604825">
    <property type="component" value="Unassembled WGS sequence"/>
</dbReference>
<keyword evidence="4" id="KW-0934">Plastid</keyword>
<keyword evidence="5 15" id="KW-0812">Transmembrane</keyword>
<evidence type="ECO:0000256" key="14">
    <source>
        <dbReference type="SAM" id="MobiDB-lite"/>
    </source>
</evidence>
<evidence type="ECO:0000256" key="6">
    <source>
        <dbReference type="ARBA" id="ARBA00022927"/>
    </source>
</evidence>
<evidence type="ECO:0000256" key="15">
    <source>
        <dbReference type="SAM" id="Phobius"/>
    </source>
</evidence>
<name>A0A811R2X7_9POAL</name>
<keyword evidence="10" id="KW-0793">Thylakoid</keyword>
<dbReference type="AlphaFoldDB" id="A0A811R2X7"/>
<dbReference type="EMBL" id="CAJGYO010000012">
    <property type="protein sequence ID" value="CAD6263931.1"/>
    <property type="molecule type" value="Genomic_DNA"/>
</dbReference>
<dbReference type="InterPro" id="IPR003369">
    <property type="entry name" value="TatA/B/E"/>
</dbReference>
<evidence type="ECO:0000313" key="17">
    <source>
        <dbReference type="Proteomes" id="UP000604825"/>
    </source>
</evidence>
<keyword evidence="2" id="KW-0813">Transport</keyword>
<evidence type="ECO:0000256" key="3">
    <source>
        <dbReference type="ARBA" id="ARBA00022528"/>
    </source>
</evidence>
<keyword evidence="7" id="KW-0809">Transit peptide</keyword>
<feature type="compositionally biased region" description="Polar residues" evidence="14">
    <location>
        <begin position="133"/>
        <end position="146"/>
    </location>
</feature>
<organism evidence="16 17">
    <name type="scientific">Miscanthus lutarioriparius</name>
    <dbReference type="NCBI Taxonomy" id="422564"/>
    <lineage>
        <taxon>Eukaryota</taxon>
        <taxon>Viridiplantae</taxon>
        <taxon>Streptophyta</taxon>
        <taxon>Embryophyta</taxon>
        <taxon>Tracheophyta</taxon>
        <taxon>Spermatophyta</taxon>
        <taxon>Magnoliopsida</taxon>
        <taxon>Liliopsida</taxon>
        <taxon>Poales</taxon>
        <taxon>Poaceae</taxon>
        <taxon>PACMAD clade</taxon>
        <taxon>Panicoideae</taxon>
        <taxon>Andropogonodae</taxon>
        <taxon>Andropogoneae</taxon>
        <taxon>Saccharinae</taxon>
        <taxon>Miscanthus</taxon>
    </lineage>
</organism>
<evidence type="ECO:0000313" key="16">
    <source>
        <dbReference type="EMBL" id="CAD6263931.1"/>
    </source>
</evidence>
<evidence type="ECO:0000256" key="2">
    <source>
        <dbReference type="ARBA" id="ARBA00022448"/>
    </source>
</evidence>
<comment type="caution">
    <text evidence="16">The sequence shown here is derived from an EMBL/GenBank/DDBJ whole genome shotgun (WGS) entry which is preliminary data.</text>
</comment>
<dbReference type="InterPro" id="IPR006312">
    <property type="entry name" value="TatA/E"/>
</dbReference>
<evidence type="ECO:0000256" key="9">
    <source>
        <dbReference type="ARBA" id="ARBA00023010"/>
    </source>
</evidence>
<evidence type="ECO:0000256" key="7">
    <source>
        <dbReference type="ARBA" id="ARBA00022946"/>
    </source>
</evidence>
<keyword evidence="11 15" id="KW-0472">Membrane</keyword>
<feature type="region of interest" description="Disordered" evidence="14">
    <location>
        <begin position="179"/>
        <end position="208"/>
    </location>
</feature>
<keyword evidence="9" id="KW-0811">Translocation</keyword>
<evidence type="ECO:0000256" key="13">
    <source>
        <dbReference type="ARBA" id="ARBA00065337"/>
    </source>
</evidence>
<feature type="region of interest" description="Disordered" evidence="14">
    <location>
        <begin position="131"/>
        <end position="160"/>
    </location>
</feature>
<protein>
    <submittedName>
        <fullName evidence="16">Uncharacterized protein</fullName>
    </submittedName>
</protein>
<dbReference type="NCBIfam" id="TIGR01411">
    <property type="entry name" value="tatAE"/>
    <property type="match status" value="1"/>
</dbReference>
<evidence type="ECO:0000256" key="10">
    <source>
        <dbReference type="ARBA" id="ARBA00023078"/>
    </source>
</evidence>
<comment type="subunit">
    <text evidence="13">In thylakoid membranes, TATC and TATB form a large receptor complex, containing about eight TATC-TATB pairs, which binds the precursor protein. Twin arginine signal peptide promotes pH-triggered docking of TATA oligomers to TATC-TATB receptor complex, inducing a conformational switch of TATA that results in activation of the translocase. TATA dissociates from TATC-TATB upon completion of translocation.</text>
</comment>
<reference evidence="16" key="1">
    <citation type="submission" date="2020-10" db="EMBL/GenBank/DDBJ databases">
        <authorList>
            <person name="Han B."/>
            <person name="Lu T."/>
            <person name="Zhao Q."/>
            <person name="Huang X."/>
            <person name="Zhao Y."/>
        </authorList>
    </citation>
    <scope>NUCLEOTIDE SEQUENCE</scope>
</reference>
<dbReference type="GO" id="GO:0009977">
    <property type="term" value="F:proton motive force dependent protein transmembrane transporter activity"/>
    <property type="evidence" value="ECO:0007669"/>
    <property type="project" value="UniProtKB-ARBA"/>
</dbReference>
<comment type="subcellular location">
    <subcellularLocation>
        <location evidence="1">Plastid</location>
        <location evidence="1">Chloroplast thylakoid membrane</location>
        <topology evidence="1">Single-pass membrane protein</topology>
    </subcellularLocation>
</comment>
<feature type="compositionally biased region" description="Polar residues" evidence="14">
    <location>
        <begin position="188"/>
        <end position="200"/>
    </location>
</feature>
<keyword evidence="6" id="KW-0653">Protein transport</keyword>
<accession>A0A811R2X7</accession>
<evidence type="ECO:0000256" key="8">
    <source>
        <dbReference type="ARBA" id="ARBA00022989"/>
    </source>
</evidence>
<keyword evidence="3" id="KW-0150">Chloroplast</keyword>
<feature type="transmembrane region" description="Helical" evidence="15">
    <location>
        <begin position="329"/>
        <end position="351"/>
    </location>
</feature>
<dbReference type="GO" id="GO:0045038">
    <property type="term" value="P:protein import into chloroplast thylakoid membrane"/>
    <property type="evidence" value="ECO:0007669"/>
    <property type="project" value="UniProtKB-ARBA"/>
</dbReference>
<evidence type="ECO:0000256" key="1">
    <source>
        <dbReference type="ARBA" id="ARBA00004581"/>
    </source>
</evidence>
<dbReference type="Pfam" id="PF02416">
    <property type="entry name" value="TatA_B_E"/>
    <property type="match status" value="1"/>
</dbReference>
<dbReference type="OrthoDB" id="2017985at2759"/>
<keyword evidence="8 15" id="KW-1133">Transmembrane helix</keyword>
<sequence>MTPTASLLLPAPPFVSISDVRRLQLPPRGRHRPRLCWRGVEWGTVQTRMVSSFVGSRTRRRNVICASLFGVGAPEALVIGVVALLVFGPKGLAEVARNLGKTLRAFQPTIREIQDVSREFRSTLEREIGIDEVSQSTNYRPTTIQQPAADPNVKPEPAPYTSEELMKVTEEQIAASAAAAWNPPQPAMSQQQEAAATTPSDGAATSGGIDGPAAPALASCSVLCFEVTIQFSCLSSVHNLYADAQPGLYPPPPAANPQGGYGYQYQGYFGEAANPYTGRWPQQPAAPSDGGPFYYQDDADCITFLRGWFLCPGELNESLFEILSQSQSVSRLCCWAVLLLLAGAMLPLLLLRRRMESVVKARLPPFWSTLASDDQNRSRECDVHMSNI</sequence>
<dbReference type="GO" id="GO:0009535">
    <property type="term" value="C:chloroplast thylakoid membrane"/>
    <property type="evidence" value="ECO:0007669"/>
    <property type="project" value="UniProtKB-SubCell"/>
</dbReference>
<dbReference type="Gene3D" id="1.20.5.3310">
    <property type="match status" value="1"/>
</dbReference>
<gene>
    <name evidence="16" type="ORF">NCGR_LOCUS47236</name>
</gene>
<keyword evidence="17" id="KW-1185">Reference proteome</keyword>
<dbReference type="PANTHER" id="PTHR33162:SF3">
    <property type="entry name" value="SEC-INDEPENDENT PROTEIN TRANSLOCASE PROTEIN TATB, CHLOROPLASTIC"/>
    <property type="match status" value="1"/>
</dbReference>
<dbReference type="FunFam" id="1.20.5.3310:FF:000003">
    <property type="entry name" value="Sec-independent protein translocase protein TATB, chloroplastic"/>
    <property type="match status" value="1"/>
</dbReference>
<evidence type="ECO:0000256" key="4">
    <source>
        <dbReference type="ARBA" id="ARBA00022640"/>
    </source>
</evidence>
<proteinExistence type="predicted"/>
<comment type="function">
    <text evidence="12">Part of the twin-arginine translocation (Tat) system that transports large folded proteins containing a characteristic twin-arginine motif in their signal peptide across the thylakoid membrane. Involved in delta pH-dependent protein transport required for chloroplast development, especially thylakoid membrane formation. TATC and TATB mediate precursor recognition, whereas TATA facilitates translocation.</text>
</comment>
<evidence type="ECO:0000256" key="12">
    <source>
        <dbReference type="ARBA" id="ARBA00025340"/>
    </source>
</evidence>
<dbReference type="GO" id="GO:0043953">
    <property type="term" value="P:protein transport by the Tat complex"/>
    <property type="evidence" value="ECO:0007669"/>
    <property type="project" value="InterPro"/>
</dbReference>
<evidence type="ECO:0000256" key="11">
    <source>
        <dbReference type="ARBA" id="ARBA00023136"/>
    </source>
</evidence>
<evidence type="ECO:0000256" key="5">
    <source>
        <dbReference type="ARBA" id="ARBA00022692"/>
    </source>
</evidence>
<dbReference type="PANTHER" id="PTHR33162">
    <property type="entry name" value="SEC-INDEPENDENT PROTEIN TRANSLOCASE PROTEIN TATA, CHLOROPLASTIC"/>
    <property type="match status" value="1"/>
</dbReference>